<evidence type="ECO:0000256" key="3">
    <source>
        <dbReference type="ARBA" id="ARBA00022553"/>
    </source>
</evidence>
<evidence type="ECO:0000256" key="2">
    <source>
        <dbReference type="ARBA" id="ARBA00022490"/>
    </source>
</evidence>
<evidence type="ECO:0000256" key="5">
    <source>
        <dbReference type="SAM" id="Coils"/>
    </source>
</evidence>
<keyword evidence="8" id="KW-1185">Reference proteome</keyword>
<dbReference type="Proteomes" id="UP001497482">
    <property type="component" value="Chromosome 13"/>
</dbReference>
<proteinExistence type="predicted"/>
<dbReference type="GO" id="GO:0034454">
    <property type="term" value="P:microtubule anchoring at centrosome"/>
    <property type="evidence" value="ECO:0007669"/>
    <property type="project" value="TreeGrafter"/>
</dbReference>
<accession>A0AAV2JLN3</accession>
<evidence type="ECO:0000256" key="4">
    <source>
        <dbReference type="ARBA" id="ARBA00023212"/>
    </source>
</evidence>
<comment type="subcellular location">
    <subcellularLocation>
        <location evidence="1">Cytoplasm</location>
        <location evidence="1">Cytoskeleton</location>
        <location evidence="1">Microtubule organizing center</location>
        <location evidence="1">Centrosome</location>
    </subcellularLocation>
</comment>
<feature type="coiled-coil region" evidence="5">
    <location>
        <begin position="555"/>
        <end position="638"/>
    </location>
</feature>
<feature type="compositionally biased region" description="Basic and acidic residues" evidence="6">
    <location>
        <begin position="1112"/>
        <end position="1136"/>
    </location>
</feature>
<feature type="region of interest" description="Disordered" evidence="6">
    <location>
        <begin position="1112"/>
        <end position="1139"/>
    </location>
</feature>
<feature type="region of interest" description="Disordered" evidence="6">
    <location>
        <begin position="843"/>
        <end position="864"/>
    </location>
</feature>
<dbReference type="PANTHER" id="PTHR18905">
    <property type="entry name" value="NINEIN"/>
    <property type="match status" value="1"/>
</dbReference>
<evidence type="ECO:0000313" key="7">
    <source>
        <dbReference type="EMBL" id="CAL1578462.1"/>
    </source>
</evidence>
<feature type="region of interest" description="Disordered" evidence="6">
    <location>
        <begin position="432"/>
        <end position="463"/>
    </location>
</feature>
<protein>
    <submittedName>
        <fullName evidence="7">Uncharacterized protein</fullName>
    </submittedName>
</protein>
<dbReference type="AlphaFoldDB" id="A0AAV2JLN3"/>
<feature type="coiled-coil region" evidence="5">
    <location>
        <begin position="1006"/>
        <end position="1071"/>
    </location>
</feature>
<feature type="compositionally biased region" description="Basic and acidic residues" evidence="6">
    <location>
        <begin position="845"/>
        <end position="864"/>
    </location>
</feature>
<keyword evidence="3" id="KW-0597">Phosphoprotein</keyword>
<feature type="compositionally biased region" description="Basic and acidic residues" evidence="6">
    <location>
        <begin position="318"/>
        <end position="331"/>
    </location>
</feature>
<feature type="coiled-coil region" evidence="5">
    <location>
        <begin position="360"/>
        <end position="387"/>
    </location>
</feature>
<keyword evidence="2" id="KW-0963">Cytoplasm</keyword>
<organism evidence="7 8">
    <name type="scientific">Knipowitschia caucasica</name>
    <name type="common">Caucasian dwarf goby</name>
    <name type="synonym">Pomatoschistus caucasicus</name>
    <dbReference type="NCBI Taxonomy" id="637954"/>
    <lineage>
        <taxon>Eukaryota</taxon>
        <taxon>Metazoa</taxon>
        <taxon>Chordata</taxon>
        <taxon>Craniata</taxon>
        <taxon>Vertebrata</taxon>
        <taxon>Euteleostomi</taxon>
        <taxon>Actinopterygii</taxon>
        <taxon>Neopterygii</taxon>
        <taxon>Teleostei</taxon>
        <taxon>Neoteleostei</taxon>
        <taxon>Acanthomorphata</taxon>
        <taxon>Gobiaria</taxon>
        <taxon>Gobiiformes</taxon>
        <taxon>Gobioidei</taxon>
        <taxon>Gobiidae</taxon>
        <taxon>Gobiinae</taxon>
        <taxon>Knipowitschia</taxon>
    </lineage>
</organism>
<dbReference type="GO" id="GO:0005813">
    <property type="term" value="C:centrosome"/>
    <property type="evidence" value="ECO:0007669"/>
    <property type="project" value="UniProtKB-SubCell"/>
</dbReference>
<evidence type="ECO:0000256" key="6">
    <source>
        <dbReference type="SAM" id="MobiDB-lite"/>
    </source>
</evidence>
<evidence type="ECO:0000256" key="1">
    <source>
        <dbReference type="ARBA" id="ARBA00004300"/>
    </source>
</evidence>
<evidence type="ECO:0000313" key="8">
    <source>
        <dbReference type="Proteomes" id="UP001497482"/>
    </source>
</evidence>
<feature type="region of interest" description="Disordered" evidence="6">
    <location>
        <begin position="301"/>
        <end position="338"/>
    </location>
</feature>
<keyword evidence="4" id="KW-0206">Cytoskeleton</keyword>
<dbReference type="PANTHER" id="PTHR18905:SF13">
    <property type="entry name" value="NON-CENTROSOMAL MICROTUBULE ARRAY"/>
    <property type="match status" value="1"/>
</dbReference>
<sequence>MGEELVLQDTWSESLDQDFCTSTPLRLAPVSSSSLVSSSFSSSLLSVLDNGTGTASPEQVLSLWRDEGLRDGPRVLQLLDFPGDEPVSLSDLSSVLQNELCVSSNIVHQAALICFRTELQHLQSVLEQSRREKDKYRSDLEKSDFRNLQLLREMDERQTGGASSLPSLMPLPHRQVEVACRGRVSELRSQLQQEVESVQQLETEKSSLHRTLQELTTRQTHQQGELSTLTQENLSLHQDLSELRLKLNESETSFNKLQQELERLLVDKFSLEPGGGAASPERLTEIIRGYEEECRELRDRNDELTSELVKSQRKTRRPRDQRTPDNGDHGNHSNHSNHWLLPQWNIRTLLVSGGSCFLPTEQTELALEQLRQNHQEEVQQLQVKMETQVNYYERSLEQMRRSMELERKDISQGFKMEICELEEQKSELEAQLKTMKEQAERHQQRATESRDREQSKRLQRERAEMEQNFAREISNLVQKLSAEKDQLEAELRLKMDQGQLVLRSEAERREAELRVVWENQLANQEETQHLRSSLVQSEERLREACVQLKESATFLESHEKLNTRLMREGAKLEVELQDKEEELQHKEAELQKARNVEEELSMDRQKLIRDLKEQAMRADQSEASLQEVTVRLNQLQLSLKVQLGQSERRLQMMTAQFHHSQTCLGNANAQLDQLQKSLLEITPRFSQSEKSLQEMSAQLGQSHELVERLQLLKSQSNSSLERRMGARLSNEGAGLTEDWAELALRLRAERDGYMRLCDQLSSQIVEMEEELQRRSADLVRQSELQRLRSESEQRLGHMEELVRRLETEDSAPYRTQVDDLRSENVALLERVSLLQQEVTSLEEEVDRKRRKTEETEQERETMKDVQERLNKENFGLRQQVLDLSNRNLELSSSNAEMSLKTRRAEEDSTTLQRLKEELVQSEREKHQLQVELSATKRQGETLSESLRSHEKEAESLRAQLQLANQEALTIKQEVTLTQQRLKDTHNKGEELDLCLRKLITEKEKVTSSMEEELQMLQIRNQELQSKVAEVQTQDQEIHRLNQQLLELKTQVEQLERTKNQAQDQVLRADTALSVIQSQHLRQIHQIQTESKSQTETETRTRAELDSALDQLRDERERRARVEQELGEREMGKRQGEQEAVSRLSLRAEDLQLQLKATRGLLQEKSSELKEQVSRFSAVSLLLQQLQLQQSELMVALQQSEQRLSVTLNQNSLLQAKNQTLNQLLRRLVPEALS</sequence>
<gene>
    <name evidence="7" type="ORF">KC01_LOCUS9599</name>
</gene>
<feature type="coiled-coil region" evidence="5">
    <location>
        <begin position="904"/>
        <end position="973"/>
    </location>
</feature>
<keyword evidence="5" id="KW-0175">Coiled coil</keyword>
<name>A0AAV2JLN3_KNICA</name>
<reference evidence="7 8" key="1">
    <citation type="submission" date="2024-04" db="EMBL/GenBank/DDBJ databases">
        <authorList>
            <person name="Waldvogel A.-M."/>
            <person name="Schoenle A."/>
        </authorList>
    </citation>
    <scope>NUCLEOTIDE SEQUENCE [LARGE SCALE GENOMIC DNA]</scope>
</reference>
<dbReference type="EMBL" id="OZ035835">
    <property type="protein sequence ID" value="CAL1578462.1"/>
    <property type="molecule type" value="Genomic_DNA"/>
</dbReference>